<accession>A0A7T5UEZ8</accession>
<evidence type="ECO:0000259" key="1">
    <source>
        <dbReference type="Pfam" id="PF01443"/>
    </source>
</evidence>
<dbReference type="EMBL" id="MW328762">
    <property type="protein sequence ID" value="QQG34684.1"/>
    <property type="molecule type" value="Genomic_RNA"/>
</dbReference>
<dbReference type="InterPro" id="IPR027351">
    <property type="entry name" value="(+)RNA_virus_helicase_core_dom"/>
</dbReference>
<protein>
    <submittedName>
        <fullName evidence="2">TGB1</fullName>
    </submittedName>
</protein>
<dbReference type="Pfam" id="PF01443">
    <property type="entry name" value="Viral_helicase1"/>
    <property type="match status" value="1"/>
</dbReference>
<dbReference type="GO" id="GO:0005524">
    <property type="term" value="F:ATP binding"/>
    <property type="evidence" value="ECO:0007669"/>
    <property type="project" value="InterPro"/>
</dbReference>
<dbReference type="SUPFAM" id="SSF52540">
    <property type="entry name" value="P-loop containing nucleoside triphosphate hydrolases"/>
    <property type="match status" value="1"/>
</dbReference>
<name>A0A7T5UEZ8_9VIRU</name>
<dbReference type="InterPro" id="IPR027417">
    <property type="entry name" value="P-loop_NTPase"/>
</dbReference>
<proteinExistence type="predicted"/>
<dbReference type="Gene3D" id="3.40.50.300">
    <property type="entry name" value="P-loop containing nucleotide triphosphate hydrolases"/>
    <property type="match status" value="1"/>
</dbReference>
<sequence length="273" mass="30722">MEVVYDILRVYCERTCKPLAKPVVVCCVPGFGKTTVIRTIITRVHCNVVNGAGVHSDRSKAITYARGVNREVELNILDEFQEYRGDFGVFDVIFGDPEQAELVRRQGLPEPHYVGHLSHRFGVTTANLLRSIGYTITAATSEDTVQFEDPYVSDSVGQVVIFQTGVARSLSKHSIPYKTVAEVRGLEFDNVSVYVEYPICSCELHLLYVALTRHRTRLLVFQLNANPTTRQSFQEHICSISGSCCGDCHKSTSITHLTSWWRSISQTALRWFV</sequence>
<feature type="domain" description="(+)RNA virus helicase C-terminal" evidence="1">
    <location>
        <begin position="24"/>
        <end position="221"/>
    </location>
</feature>
<reference evidence="2" key="1">
    <citation type="submission" date="2020-11" db="EMBL/GenBank/DDBJ databases">
        <authorList>
            <person name="Bejerman N."/>
        </authorList>
    </citation>
    <scope>NUCLEOTIDE SEQUENCE</scope>
    <source>
        <strain evidence="2">Cap</strain>
    </source>
</reference>
<evidence type="ECO:0000313" key="2">
    <source>
        <dbReference type="EMBL" id="QQG34684.1"/>
    </source>
</evidence>
<organism evidence="2">
    <name type="scientific">Caper carlavirus 1</name>
    <dbReference type="NCBI Taxonomy" id="2794419"/>
    <lineage>
        <taxon>Viruses</taxon>
        <taxon>Riboviria</taxon>
        <taxon>Orthornavirae</taxon>
        <taxon>Kitrinoviricota</taxon>
        <taxon>Alsuviricetes</taxon>
        <taxon>Tymovirales</taxon>
        <taxon>Betaflexiviridae</taxon>
        <taxon>Quinvirinae</taxon>
        <taxon>Carlavirus</taxon>
    </lineage>
</organism>